<feature type="domain" description="O-methyltransferase C-terminal" evidence="4">
    <location>
        <begin position="124"/>
        <end position="306"/>
    </location>
</feature>
<keyword evidence="2" id="KW-0808">Transferase</keyword>
<dbReference type="GO" id="GO:0032259">
    <property type="term" value="P:methylation"/>
    <property type="evidence" value="ECO:0007669"/>
    <property type="project" value="UniProtKB-KW"/>
</dbReference>
<evidence type="ECO:0000259" key="4">
    <source>
        <dbReference type="Pfam" id="PF00891"/>
    </source>
</evidence>
<dbReference type="Gene3D" id="3.40.50.150">
    <property type="entry name" value="Vaccinia Virus protein VP39"/>
    <property type="match status" value="1"/>
</dbReference>
<evidence type="ECO:0000256" key="3">
    <source>
        <dbReference type="ARBA" id="ARBA00022691"/>
    </source>
</evidence>
<gene>
    <name evidence="6" type="ORF">METZ01_LOCUS257748</name>
</gene>
<dbReference type="AlphaFoldDB" id="A0A382IYH5"/>
<dbReference type="PROSITE" id="PS51683">
    <property type="entry name" value="SAM_OMT_II"/>
    <property type="match status" value="1"/>
</dbReference>
<dbReference type="InterPro" id="IPR029063">
    <property type="entry name" value="SAM-dependent_MTases_sf"/>
</dbReference>
<dbReference type="GO" id="GO:0046983">
    <property type="term" value="F:protein dimerization activity"/>
    <property type="evidence" value="ECO:0007669"/>
    <property type="project" value="InterPro"/>
</dbReference>
<dbReference type="SUPFAM" id="SSF53335">
    <property type="entry name" value="S-adenosyl-L-methionine-dependent methyltransferases"/>
    <property type="match status" value="1"/>
</dbReference>
<organism evidence="6">
    <name type="scientific">marine metagenome</name>
    <dbReference type="NCBI Taxonomy" id="408172"/>
    <lineage>
        <taxon>unclassified sequences</taxon>
        <taxon>metagenomes</taxon>
        <taxon>ecological metagenomes</taxon>
    </lineage>
</organism>
<keyword evidence="1" id="KW-0489">Methyltransferase</keyword>
<evidence type="ECO:0000256" key="1">
    <source>
        <dbReference type="ARBA" id="ARBA00022603"/>
    </source>
</evidence>
<feature type="domain" description="O-methyltransferase dimerisation" evidence="5">
    <location>
        <begin position="19"/>
        <end position="79"/>
    </location>
</feature>
<name>A0A382IYH5_9ZZZZ</name>
<dbReference type="EMBL" id="UINC01070611">
    <property type="protein sequence ID" value="SVC04894.1"/>
    <property type="molecule type" value="Genomic_DNA"/>
</dbReference>
<reference evidence="6" key="1">
    <citation type="submission" date="2018-05" db="EMBL/GenBank/DDBJ databases">
        <authorList>
            <person name="Lanie J.A."/>
            <person name="Ng W.-L."/>
            <person name="Kazmierczak K.M."/>
            <person name="Andrzejewski T.M."/>
            <person name="Davidsen T.M."/>
            <person name="Wayne K.J."/>
            <person name="Tettelin H."/>
            <person name="Glass J.I."/>
            <person name="Rusch D."/>
            <person name="Podicherti R."/>
            <person name="Tsui H.-C.T."/>
            <person name="Winkler M.E."/>
        </authorList>
    </citation>
    <scope>NUCLEOTIDE SEQUENCE</scope>
</reference>
<protein>
    <recommendedName>
        <fullName evidence="7">O-methyltransferase domain-containing protein</fullName>
    </recommendedName>
</protein>
<dbReference type="GO" id="GO:0008171">
    <property type="term" value="F:O-methyltransferase activity"/>
    <property type="evidence" value="ECO:0007669"/>
    <property type="project" value="InterPro"/>
</dbReference>
<evidence type="ECO:0000313" key="6">
    <source>
        <dbReference type="EMBL" id="SVC04894.1"/>
    </source>
</evidence>
<dbReference type="PIRSF" id="PIRSF005739">
    <property type="entry name" value="O-mtase"/>
    <property type="match status" value="1"/>
</dbReference>
<dbReference type="InterPro" id="IPR001077">
    <property type="entry name" value="COMT_C"/>
</dbReference>
<dbReference type="CDD" id="cd02440">
    <property type="entry name" value="AdoMet_MTases"/>
    <property type="match status" value="1"/>
</dbReference>
<dbReference type="InterPro" id="IPR012967">
    <property type="entry name" value="COMT_dimerisation"/>
</dbReference>
<dbReference type="PANTHER" id="PTHR11746">
    <property type="entry name" value="O-METHYLTRANSFERASE"/>
    <property type="match status" value="1"/>
</dbReference>
<dbReference type="Pfam" id="PF00891">
    <property type="entry name" value="Methyltransf_2"/>
    <property type="match status" value="1"/>
</dbReference>
<dbReference type="Pfam" id="PF08100">
    <property type="entry name" value="Dimerisation"/>
    <property type="match status" value="1"/>
</dbReference>
<keyword evidence="3" id="KW-0949">S-adenosyl-L-methionine</keyword>
<evidence type="ECO:0000256" key="2">
    <source>
        <dbReference type="ARBA" id="ARBA00022679"/>
    </source>
</evidence>
<dbReference type="InterPro" id="IPR036390">
    <property type="entry name" value="WH_DNA-bd_sf"/>
</dbReference>
<evidence type="ECO:0000259" key="5">
    <source>
        <dbReference type="Pfam" id="PF08100"/>
    </source>
</evidence>
<dbReference type="InterPro" id="IPR016461">
    <property type="entry name" value="COMT-like"/>
</dbReference>
<proteinExistence type="predicted"/>
<dbReference type="InterPro" id="IPR036388">
    <property type="entry name" value="WH-like_DNA-bd_sf"/>
</dbReference>
<sequence>MLSYKNIIKKIEQLEEANILISALEFNIFSVLKNKPLSSRQIASITKTNFEATELLLNALAAMGALYKIKNHYKNTPVTYKYFCKASPDFKKGTVMLKADGRGEFEKLSKVIQKGRDIKEFEGEDDPKFRRLFTFAMHERSQLYAKKLANIVTKKKVGKLIDLGCGPGSYSVEILKKDKTATATLMDRATALKVGCELYKNQAVYKRLKFVCCDLFNDEFGEGYDTVLLSNVLHIYSHRENKSLFKKINKALISGGRFIIFDLFLKDSKIEPYDAALFAITMILYTKTGKSYSFGEIDSLLKKEGFTRLKKINIGYGSSVIEARKV</sequence>
<dbReference type="Gene3D" id="1.10.10.10">
    <property type="entry name" value="Winged helix-like DNA-binding domain superfamily/Winged helix DNA-binding domain"/>
    <property type="match status" value="1"/>
</dbReference>
<dbReference type="SUPFAM" id="SSF46785">
    <property type="entry name" value="Winged helix' DNA-binding domain"/>
    <property type="match status" value="1"/>
</dbReference>
<evidence type="ECO:0008006" key="7">
    <source>
        <dbReference type="Google" id="ProtNLM"/>
    </source>
</evidence>
<accession>A0A382IYH5</accession>